<dbReference type="eggNOG" id="arCOG03810">
    <property type="taxonomic scope" value="Archaea"/>
</dbReference>
<protein>
    <recommendedName>
        <fullName evidence="3">KaiC-like domain-containing protein</fullName>
    </recommendedName>
</protein>
<dbReference type="OrthoDB" id="96080at2157"/>
<dbReference type="Proteomes" id="UP000008386">
    <property type="component" value="Chromosome"/>
</dbReference>
<evidence type="ECO:0000313" key="1">
    <source>
        <dbReference type="EMBL" id="AEH25271.1"/>
    </source>
</evidence>
<evidence type="ECO:0000313" key="2">
    <source>
        <dbReference type="Proteomes" id="UP000008386"/>
    </source>
</evidence>
<name>F8AGX6_PYRYC</name>
<dbReference type="Gene3D" id="3.40.50.300">
    <property type="entry name" value="P-loop containing nucleotide triphosphate hydrolases"/>
    <property type="match status" value="1"/>
</dbReference>
<evidence type="ECO:0008006" key="3">
    <source>
        <dbReference type="Google" id="ProtNLM"/>
    </source>
</evidence>
<sequence>MVKFEQLIREIPHNGVLSIIQRDLESNGDLYSLSFLKHLLEAGEKVFVLLYEPFHVFLGNAKMMGIDVEGHLGKELVIFDVFASVNHLERNIPGVYTLSGYLDDVVFVTKLKELGREVLESEMPESLWIFTYTTSGMCKLFSNPLLTYKMIWAMREELLTGLLRVNTIVMFSPIECPDIEDMIYFVSDVIIETMILKGRRVGIITKGPYEGEIFELFGGE</sequence>
<dbReference type="GeneID" id="10838174"/>
<gene>
    <name evidence="1" type="ordered locus">PYCH_16050</name>
</gene>
<dbReference type="STRING" id="529709.PYCH_16050"/>
<proteinExistence type="predicted"/>
<organism evidence="1 2">
    <name type="scientific">Pyrococcus yayanosii (strain CH1 / JCM 16557)</name>
    <dbReference type="NCBI Taxonomy" id="529709"/>
    <lineage>
        <taxon>Archaea</taxon>
        <taxon>Methanobacteriati</taxon>
        <taxon>Methanobacteriota</taxon>
        <taxon>Thermococci</taxon>
        <taxon>Thermococcales</taxon>
        <taxon>Thermococcaceae</taxon>
        <taxon>Pyrococcus</taxon>
    </lineage>
</organism>
<keyword evidence="2" id="KW-1185">Reference proteome</keyword>
<accession>F8AGX6</accession>
<dbReference type="HOGENOM" id="CLU_091235_0_0_2"/>
<dbReference type="KEGG" id="pya:PYCH_16050"/>
<dbReference type="RefSeq" id="WP_013906327.1">
    <property type="nucleotide sequence ID" value="NC_015680.1"/>
</dbReference>
<dbReference type="EMBL" id="CP002779">
    <property type="protein sequence ID" value="AEH25271.1"/>
    <property type="molecule type" value="Genomic_DNA"/>
</dbReference>
<reference evidence="1 2" key="1">
    <citation type="journal article" date="2011" name="J. Bacteriol.">
        <title>Complete genome sequence of the obligate piezophilic hyperthermophilic archaeon Pyrococcus yayanosii CH1.</title>
        <authorList>
            <person name="Jun X."/>
            <person name="Lupeng L."/>
            <person name="Minjuan X."/>
            <person name="Oger P."/>
            <person name="Fengping W."/>
            <person name="Jebbar M."/>
            <person name="Xiang X."/>
        </authorList>
    </citation>
    <scope>NUCLEOTIDE SEQUENCE [LARGE SCALE GENOMIC DNA]</scope>
    <source>
        <strain evidence="2">CH1 / JCM 16557</strain>
    </source>
</reference>
<dbReference type="InterPro" id="IPR027417">
    <property type="entry name" value="P-loop_NTPase"/>
</dbReference>
<dbReference type="AlphaFoldDB" id="F8AGX6"/>